<dbReference type="STRING" id="691883.A0A058Z526"/>
<dbReference type="InterPro" id="IPR012879">
    <property type="entry name" value="CCDC47"/>
</dbReference>
<dbReference type="Proteomes" id="UP000030693">
    <property type="component" value="Unassembled WGS sequence"/>
</dbReference>
<comment type="subcellular location">
    <subcellularLocation>
        <location evidence="1">Membrane</location>
        <topology evidence="1">Single-pass membrane protein</topology>
    </subcellularLocation>
</comment>
<keyword evidence="3 6" id="KW-1133">Transmembrane helix</keyword>
<dbReference type="AlphaFoldDB" id="A0A058Z526"/>
<dbReference type="OrthoDB" id="10039147at2759"/>
<reference evidence="7" key="1">
    <citation type="submission" date="2013-04" db="EMBL/GenBank/DDBJ databases">
        <title>The Genome Sequence of Fonticula alba ATCC 38817.</title>
        <authorList>
            <consortium name="The Broad Institute Genomics Platform"/>
            <person name="Russ C."/>
            <person name="Cuomo C."/>
            <person name="Burger G."/>
            <person name="Gray M.W."/>
            <person name="Holland P.W.H."/>
            <person name="King N."/>
            <person name="Lang F.B.F."/>
            <person name="Roger A.J."/>
            <person name="Ruiz-Trillo I."/>
            <person name="Brown M."/>
            <person name="Walker B."/>
            <person name="Young S."/>
            <person name="Zeng Q."/>
            <person name="Gargeya S."/>
            <person name="Fitzgerald M."/>
            <person name="Haas B."/>
            <person name="Abouelleil A."/>
            <person name="Allen A.W."/>
            <person name="Alvarado L."/>
            <person name="Arachchi H.M."/>
            <person name="Berlin A.M."/>
            <person name="Chapman S.B."/>
            <person name="Gainer-Dewar J."/>
            <person name="Goldberg J."/>
            <person name="Griggs A."/>
            <person name="Gujja S."/>
            <person name="Hansen M."/>
            <person name="Howarth C."/>
            <person name="Imamovic A."/>
            <person name="Ireland A."/>
            <person name="Larimer J."/>
            <person name="McCowan C."/>
            <person name="Murphy C."/>
            <person name="Pearson M."/>
            <person name="Poon T.W."/>
            <person name="Priest M."/>
            <person name="Roberts A."/>
            <person name="Saif S."/>
            <person name="Shea T."/>
            <person name="Sisk P."/>
            <person name="Sykes S."/>
            <person name="Wortman J."/>
            <person name="Nusbaum C."/>
            <person name="Birren B."/>
        </authorList>
    </citation>
    <scope>NUCLEOTIDE SEQUENCE [LARGE SCALE GENOMIC DNA]</scope>
    <source>
        <strain evidence="7">ATCC 38817</strain>
    </source>
</reference>
<dbReference type="RefSeq" id="XP_009495935.1">
    <property type="nucleotide sequence ID" value="XM_009497660.1"/>
</dbReference>
<evidence type="ECO:0000256" key="5">
    <source>
        <dbReference type="SAM" id="MobiDB-lite"/>
    </source>
</evidence>
<dbReference type="EMBL" id="KB932206">
    <property type="protein sequence ID" value="KCV69370.1"/>
    <property type="molecule type" value="Genomic_DNA"/>
</dbReference>
<keyword evidence="8" id="KW-1185">Reference proteome</keyword>
<evidence type="ECO:0000256" key="4">
    <source>
        <dbReference type="ARBA" id="ARBA00023136"/>
    </source>
</evidence>
<keyword evidence="4 6" id="KW-0472">Membrane</keyword>
<dbReference type="Pfam" id="PF07946">
    <property type="entry name" value="CCDC47"/>
    <property type="match status" value="1"/>
</dbReference>
<dbReference type="GeneID" id="20528528"/>
<dbReference type="GO" id="GO:0005783">
    <property type="term" value="C:endoplasmic reticulum"/>
    <property type="evidence" value="ECO:0007669"/>
    <property type="project" value="InterPro"/>
</dbReference>
<feature type="region of interest" description="Disordered" evidence="5">
    <location>
        <begin position="330"/>
        <end position="362"/>
    </location>
</feature>
<evidence type="ECO:0000256" key="2">
    <source>
        <dbReference type="ARBA" id="ARBA00022692"/>
    </source>
</evidence>
<organism evidence="7">
    <name type="scientific">Fonticula alba</name>
    <name type="common">Slime mold</name>
    <dbReference type="NCBI Taxonomy" id="691883"/>
    <lineage>
        <taxon>Eukaryota</taxon>
        <taxon>Rotosphaerida</taxon>
        <taxon>Fonticulaceae</taxon>
        <taxon>Fonticula</taxon>
    </lineage>
</organism>
<accession>A0A058Z526</accession>
<feature type="transmembrane region" description="Helical" evidence="6">
    <location>
        <begin position="31"/>
        <end position="49"/>
    </location>
</feature>
<dbReference type="GO" id="GO:0032469">
    <property type="term" value="P:endoplasmic reticulum calcium ion homeostasis"/>
    <property type="evidence" value="ECO:0007669"/>
    <property type="project" value="InterPro"/>
</dbReference>
<proteinExistence type="predicted"/>
<name>A0A058Z526_FONAL</name>
<dbReference type="eggNOG" id="KOG2357">
    <property type="taxonomic scope" value="Eukaryota"/>
</dbReference>
<dbReference type="PANTHER" id="PTHR12883">
    <property type="entry name" value="ADIPOCYTE-SPECIFIC PROTEIN 4-RELATED"/>
    <property type="match status" value="1"/>
</dbReference>
<dbReference type="PANTHER" id="PTHR12883:SF0">
    <property type="entry name" value="PAT COMPLEX SUBUNIT CCDC47"/>
    <property type="match status" value="1"/>
</dbReference>
<evidence type="ECO:0000313" key="8">
    <source>
        <dbReference type="Proteomes" id="UP000030693"/>
    </source>
</evidence>
<dbReference type="GO" id="GO:0016020">
    <property type="term" value="C:membrane"/>
    <property type="evidence" value="ECO:0007669"/>
    <property type="project" value="UniProtKB-SubCell"/>
</dbReference>
<evidence type="ECO:0000313" key="7">
    <source>
        <dbReference type="EMBL" id="KCV69370.1"/>
    </source>
</evidence>
<sequence>MTDAQVSEQSSAAGGMLAFDSATIATYLQTFHIELLLILFLAAYGAFYLRGNSRNQHLAHTYAKALFSSFKNQFAYFGDGKGHLLIQDSPSQYWFYASGRVHFESLAVGIQLKRRMDIVGLLTDEVTAASHDRVVFTAQVSAEAAPKFVLLAGHTKRLAALSQDRGDVASFAGRGPVNSRKLAGLEDLAILCESTAIAEALFEPAGVIDAVAGLLRDGALVSLHISDQPSVAFDAMPKGTPPRLQVTMVMNLIPELRAGQSEAEAITKAATTAGELAIYLVDRIATMDLPANVVSQLAKKRTAVTDGLLHKERQEQSQARRQERIDAQLEQAKSQGGDALEKLENKLKKKEQKKMVKNLKVR</sequence>
<dbReference type="OMA" id="ESMWVAT"/>
<keyword evidence="2 6" id="KW-0812">Transmembrane</keyword>
<gene>
    <name evidence="7" type="ORF">H696_03803</name>
</gene>
<protein>
    <submittedName>
        <fullName evidence="7">Uncharacterized protein</fullName>
    </submittedName>
</protein>
<dbReference type="GO" id="GO:0005509">
    <property type="term" value="F:calcium ion binding"/>
    <property type="evidence" value="ECO:0007669"/>
    <property type="project" value="InterPro"/>
</dbReference>
<evidence type="ECO:0000256" key="1">
    <source>
        <dbReference type="ARBA" id="ARBA00004167"/>
    </source>
</evidence>
<feature type="compositionally biased region" description="Basic residues" evidence="5">
    <location>
        <begin position="347"/>
        <end position="362"/>
    </location>
</feature>
<evidence type="ECO:0000256" key="6">
    <source>
        <dbReference type="SAM" id="Phobius"/>
    </source>
</evidence>
<evidence type="ECO:0000256" key="3">
    <source>
        <dbReference type="ARBA" id="ARBA00022989"/>
    </source>
</evidence>